<dbReference type="Proteomes" id="UP000006238">
    <property type="component" value="Unassembled WGS sequence"/>
</dbReference>
<dbReference type="AlphaFoldDB" id="D4RY68"/>
<gene>
    <name evidence="2" type="ORF">BUTYVIB_00773</name>
</gene>
<keyword evidence="1" id="KW-1133">Transmembrane helix</keyword>
<proteinExistence type="predicted"/>
<keyword evidence="1" id="KW-0472">Membrane</keyword>
<evidence type="ECO:0000313" key="3">
    <source>
        <dbReference type="Proteomes" id="UP000006238"/>
    </source>
</evidence>
<dbReference type="RefSeq" id="WP_005601859.1">
    <property type="nucleotide sequence ID" value="NZ_GG663521.1"/>
</dbReference>
<dbReference type="STRING" id="45851.BHV86_05070"/>
<feature type="transmembrane region" description="Helical" evidence="1">
    <location>
        <begin position="233"/>
        <end position="253"/>
    </location>
</feature>
<dbReference type="HOGENOM" id="CLU_719018_0_0_9"/>
<dbReference type="GeneID" id="98917279"/>
<evidence type="ECO:0008006" key="4">
    <source>
        <dbReference type="Google" id="ProtNLM"/>
    </source>
</evidence>
<sequence>MKLMTFVYIGIAVVFLATIIIMLLQKYSPTKGKRQTRRGIIALACWGLGIALIFFGTEHYMASAASIVIVAAIIVIILRSIGKMTEGMSPEEAEATLIESQENGYNSVFAGCDSVEKREDGYHYELTVIWTSGEGYEQRNNYRHGTMHLTSNEDYLIQGRVYYLNTEALAARGLFKEECLAEGGLDITGINPGAFTDGGTVGATVMNLALRAYEGPQTEAEARTINNVRNGRNVFIGISFILMSIVALIISLINNSTFDNAFNRAEDISKKSSGSVRAQVISREASDNPDYTKLKLDYSYNGEKYESSFDVSTENLYAYSDTVYVTVKNDNPAKITSISTTGNKSLKSFKSMRNMGKIFEYVICGIFFVVGITLAVKGFRAKGN</sequence>
<keyword evidence="1" id="KW-0812">Transmembrane</keyword>
<keyword evidence="3" id="KW-1185">Reference proteome</keyword>
<feature type="transmembrane region" description="Helical" evidence="1">
    <location>
        <begin position="6"/>
        <end position="24"/>
    </location>
</feature>
<accession>D4RY68</accession>
<protein>
    <recommendedName>
        <fullName evidence="4">DUF3592 domain-containing protein</fullName>
    </recommendedName>
</protein>
<feature type="transmembrane region" description="Helical" evidence="1">
    <location>
        <begin position="36"/>
        <end position="54"/>
    </location>
</feature>
<feature type="transmembrane region" description="Helical" evidence="1">
    <location>
        <begin position="60"/>
        <end position="78"/>
    </location>
</feature>
<comment type="caution">
    <text evidence="2">The sequence shown here is derived from an EMBL/GenBank/DDBJ whole genome shotgun (WGS) entry which is preliminary data.</text>
</comment>
<feature type="transmembrane region" description="Helical" evidence="1">
    <location>
        <begin position="358"/>
        <end position="376"/>
    </location>
</feature>
<organism evidence="2 3">
    <name type="scientific">Eshraghiella crossota DSM 2876</name>
    <dbReference type="NCBI Taxonomy" id="511680"/>
    <lineage>
        <taxon>Bacteria</taxon>
        <taxon>Bacillati</taxon>
        <taxon>Bacillota</taxon>
        <taxon>Clostridia</taxon>
        <taxon>Lachnospirales</taxon>
        <taxon>Lachnospiraceae</taxon>
        <taxon>Eshraghiella</taxon>
    </lineage>
</organism>
<reference evidence="2 3" key="1">
    <citation type="submission" date="2010-02" db="EMBL/GenBank/DDBJ databases">
        <authorList>
            <person name="Weinstock G."/>
            <person name="Sodergren E."/>
            <person name="Clifton S."/>
            <person name="Fulton L."/>
            <person name="Fulton B."/>
            <person name="Courtney L."/>
            <person name="Fronick C."/>
            <person name="Harrison M."/>
            <person name="Strong C."/>
            <person name="Farmer C."/>
            <person name="Delahaunty K."/>
            <person name="Markovic C."/>
            <person name="Hall O."/>
            <person name="Minx P."/>
            <person name="Tomlinson C."/>
            <person name="Mitreva M."/>
            <person name="Nelson J."/>
            <person name="Hou S."/>
            <person name="Wollam A."/>
            <person name="Pepin K.H."/>
            <person name="Johnson M."/>
            <person name="Bhonagiri V."/>
            <person name="Zhang X."/>
            <person name="Suruliraj S."/>
            <person name="Warren W."/>
            <person name="Chinwalla A."/>
            <person name="Mardis E.R."/>
            <person name="Wilson R.K."/>
        </authorList>
    </citation>
    <scope>NUCLEOTIDE SEQUENCE [LARGE SCALE GENOMIC DNA]</scope>
    <source>
        <strain evidence="2 3">DSM 2876</strain>
    </source>
</reference>
<evidence type="ECO:0000256" key="1">
    <source>
        <dbReference type="SAM" id="Phobius"/>
    </source>
</evidence>
<name>D4RY68_9FIRM</name>
<evidence type="ECO:0000313" key="2">
    <source>
        <dbReference type="EMBL" id="EFF68968.1"/>
    </source>
</evidence>
<dbReference type="EMBL" id="ABWN01000022">
    <property type="protein sequence ID" value="EFF68968.1"/>
    <property type="molecule type" value="Genomic_DNA"/>
</dbReference>